<protein>
    <submittedName>
        <fullName evidence="1">Uncharacterized protein</fullName>
    </submittedName>
</protein>
<dbReference type="AlphaFoldDB" id="A0A8S9KGG3"/>
<comment type="caution">
    <text evidence="1">The sequence shown here is derived from an EMBL/GenBank/DDBJ whole genome shotgun (WGS) entry which is preliminary data.</text>
</comment>
<proteinExistence type="predicted"/>
<organism evidence="1">
    <name type="scientific">Brassica cretica</name>
    <name type="common">Mustard</name>
    <dbReference type="NCBI Taxonomy" id="69181"/>
    <lineage>
        <taxon>Eukaryota</taxon>
        <taxon>Viridiplantae</taxon>
        <taxon>Streptophyta</taxon>
        <taxon>Embryophyta</taxon>
        <taxon>Tracheophyta</taxon>
        <taxon>Spermatophyta</taxon>
        <taxon>Magnoliopsida</taxon>
        <taxon>eudicotyledons</taxon>
        <taxon>Gunneridae</taxon>
        <taxon>Pentapetalae</taxon>
        <taxon>rosids</taxon>
        <taxon>malvids</taxon>
        <taxon>Brassicales</taxon>
        <taxon>Brassicaceae</taxon>
        <taxon>Brassiceae</taxon>
        <taxon>Brassica</taxon>
    </lineage>
</organism>
<sequence>MRNHLAYGRRGPSDLFFHVYSQSLVAVSPECLRFRHLRSEAELDRRSQAPLVEVVAAKGSDLNFSRGIAATCADPNLDNFRCVSLMLSVPETNEASPHLLQHAEKLLRNLRAFDPSVNGVVRVVLIVFLNVSYQKVAAPTSLIFVIVFLLWPRDPDDLPSSGVNSADCLWGSPSSNHFGQAMDVYN</sequence>
<reference evidence="1" key="1">
    <citation type="submission" date="2019-12" db="EMBL/GenBank/DDBJ databases">
        <title>Genome sequencing and annotation of Brassica cretica.</title>
        <authorList>
            <person name="Studholme D.J."/>
            <person name="Sarris P.F."/>
        </authorList>
    </citation>
    <scope>NUCLEOTIDE SEQUENCE</scope>
    <source>
        <strain evidence="1">PFS-102/07</strain>
        <tissue evidence="1">Leaf</tissue>
    </source>
</reference>
<evidence type="ECO:0000313" key="1">
    <source>
        <dbReference type="EMBL" id="KAF2594360.1"/>
    </source>
</evidence>
<accession>A0A8S9KGG3</accession>
<name>A0A8S9KGG3_BRACR</name>
<gene>
    <name evidence="1" type="ORF">F2Q70_00042356</name>
</gene>
<dbReference type="EMBL" id="QGKY02000164">
    <property type="protein sequence ID" value="KAF2594360.1"/>
    <property type="molecule type" value="Genomic_DNA"/>
</dbReference>